<dbReference type="GO" id="GO:0005576">
    <property type="term" value="C:extracellular region"/>
    <property type="evidence" value="ECO:0007669"/>
    <property type="project" value="UniProtKB-SubCell"/>
</dbReference>
<accession>A0AAN8XDC2</accession>
<dbReference type="AlphaFoldDB" id="A0AAN8XDC2"/>
<dbReference type="EMBL" id="JAXCGZ010005665">
    <property type="protein sequence ID" value="KAK7081257.1"/>
    <property type="molecule type" value="Genomic_DNA"/>
</dbReference>
<dbReference type="PANTHER" id="PTHR24252:SF18">
    <property type="entry name" value="OVOCHYMASE 1"/>
    <property type="match status" value="1"/>
</dbReference>
<dbReference type="Gene3D" id="2.40.10.10">
    <property type="entry name" value="Trypsin-like serine proteases"/>
    <property type="match status" value="1"/>
</dbReference>
<evidence type="ECO:0000256" key="3">
    <source>
        <dbReference type="ARBA" id="ARBA00022670"/>
    </source>
</evidence>
<comment type="caution">
    <text evidence="9">The sequence shown here is derived from an EMBL/GenBank/DDBJ whole genome shotgun (WGS) entry which is preliminary data.</text>
</comment>
<feature type="domain" description="Peptidase S1" evidence="8">
    <location>
        <begin position="21"/>
        <end position="264"/>
    </location>
</feature>
<reference evidence="9 10" key="1">
    <citation type="submission" date="2023-11" db="EMBL/GenBank/DDBJ databases">
        <title>Halocaridina rubra genome assembly.</title>
        <authorList>
            <person name="Smith C."/>
        </authorList>
    </citation>
    <scope>NUCLEOTIDE SEQUENCE [LARGE SCALE GENOMIC DNA]</scope>
    <source>
        <strain evidence="9">EP-1</strain>
        <tissue evidence="9">Whole</tissue>
    </source>
</reference>
<protein>
    <recommendedName>
        <fullName evidence="8">Peptidase S1 domain-containing protein</fullName>
    </recommendedName>
</protein>
<evidence type="ECO:0000313" key="9">
    <source>
        <dbReference type="EMBL" id="KAK7081257.1"/>
    </source>
</evidence>
<dbReference type="InterPro" id="IPR018114">
    <property type="entry name" value="TRYPSIN_HIS"/>
</dbReference>
<dbReference type="PANTHER" id="PTHR24252">
    <property type="entry name" value="ACROSIN-RELATED"/>
    <property type="match status" value="1"/>
</dbReference>
<keyword evidence="6" id="KW-1015">Disulfide bond</keyword>
<evidence type="ECO:0000256" key="2">
    <source>
        <dbReference type="ARBA" id="ARBA00022525"/>
    </source>
</evidence>
<dbReference type="InterPro" id="IPR001254">
    <property type="entry name" value="Trypsin_dom"/>
</dbReference>
<dbReference type="PROSITE" id="PS00134">
    <property type="entry name" value="TRYPSIN_HIS"/>
    <property type="match status" value="1"/>
</dbReference>
<dbReference type="InterPro" id="IPR001314">
    <property type="entry name" value="Peptidase_S1A"/>
</dbReference>
<sequence length="271" mass="29885">MMYREMADVPCGKSDIRLGRIKQGENARPGEFPWLVSLRPAKPPQNHYCGGTLINKRYVLTAAHCVHRNSPEYLVVFAGKQDFTTDGSEPPQILSVKNIISHANYSKRYINDIALLELKQEAKWTKLVKPICLPDREDKVDDGLSVTVAGWGLTDETVNGGTPSKILKKVAVKVINRTTCEDWYQQLVGSSNPLYDSHICAGLEEGGKDACRGDSGGPLMKSNNIGRQENIGVVSAGVGCGQPKVPGIYTRVSRFIDWIEDKMKVVAIQEN</sequence>
<organism evidence="9 10">
    <name type="scientific">Halocaridina rubra</name>
    <name type="common">Hawaiian red shrimp</name>
    <dbReference type="NCBI Taxonomy" id="373956"/>
    <lineage>
        <taxon>Eukaryota</taxon>
        <taxon>Metazoa</taxon>
        <taxon>Ecdysozoa</taxon>
        <taxon>Arthropoda</taxon>
        <taxon>Crustacea</taxon>
        <taxon>Multicrustacea</taxon>
        <taxon>Malacostraca</taxon>
        <taxon>Eumalacostraca</taxon>
        <taxon>Eucarida</taxon>
        <taxon>Decapoda</taxon>
        <taxon>Pleocyemata</taxon>
        <taxon>Caridea</taxon>
        <taxon>Atyoidea</taxon>
        <taxon>Atyidae</taxon>
        <taxon>Halocaridina</taxon>
    </lineage>
</organism>
<proteinExistence type="predicted"/>
<evidence type="ECO:0000259" key="8">
    <source>
        <dbReference type="PROSITE" id="PS50240"/>
    </source>
</evidence>
<dbReference type="SUPFAM" id="SSF50494">
    <property type="entry name" value="Trypsin-like serine proteases"/>
    <property type="match status" value="1"/>
</dbReference>
<evidence type="ECO:0000256" key="7">
    <source>
        <dbReference type="RuleBase" id="RU363034"/>
    </source>
</evidence>
<keyword evidence="4 7" id="KW-0378">Hydrolase</keyword>
<dbReference type="FunFam" id="2.40.10.10:FF:000015">
    <property type="entry name" value="Atrial natriuretic peptide-converting enzyme"/>
    <property type="match status" value="1"/>
</dbReference>
<dbReference type="SMART" id="SM00020">
    <property type="entry name" value="Tryp_SPc"/>
    <property type="match status" value="1"/>
</dbReference>
<dbReference type="CDD" id="cd00190">
    <property type="entry name" value="Tryp_SPc"/>
    <property type="match status" value="1"/>
</dbReference>
<dbReference type="Proteomes" id="UP001381693">
    <property type="component" value="Unassembled WGS sequence"/>
</dbReference>
<evidence type="ECO:0000256" key="6">
    <source>
        <dbReference type="ARBA" id="ARBA00023157"/>
    </source>
</evidence>
<evidence type="ECO:0000313" key="10">
    <source>
        <dbReference type="Proteomes" id="UP001381693"/>
    </source>
</evidence>
<keyword evidence="2" id="KW-0964">Secreted</keyword>
<dbReference type="PROSITE" id="PS50240">
    <property type="entry name" value="TRYPSIN_DOM"/>
    <property type="match status" value="1"/>
</dbReference>
<evidence type="ECO:0000256" key="5">
    <source>
        <dbReference type="ARBA" id="ARBA00022825"/>
    </source>
</evidence>
<dbReference type="Pfam" id="PF00089">
    <property type="entry name" value="Trypsin"/>
    <property type="match status" value="1"/>
</dbReference>
<evidence type="ECO:0000256" key="1">
    <source>
        <dbReference type="ARBA" id="ARBA00004613"/>
    </source>
</evidence>
<gene>
    <name evidence="9" type="ORF">SK128_014418</name>
</gene>
<dbReference type="GO" id="GO:0006508">
    <property type="term" value="P:proteolysis"/>
    <property type="evidence" value="ECO:0007669"/>
    <property type="project" value="UniProtKB-KW"/>
</dbReference>
<evidence type="ECO:0000256" key="4">
    <source>
        <dbReference type="ARBA" id="ARBA00022801"/>
    </source>
</evidence>
<comment type="subcellular location">
    <subcellularLocation>
        <location evidence="1">Secreted</location>
    </subcellularLocation>
</comment>
<keyword evidence="10" id="KW-1185">Reference proteome</keyword>
<keyword evidence="3 7" id="KW-0645">Protease</keyword>
<dbReference type="InterPro" id="IPR009003">
    <property type="entry name" value="Peptidase_S1_PA"/>
</dbReference>
<dbReference type="InterPro" id="IPR033116">
    <property type="entry name" value="TRYPSIN_SER"/>
</dbReference>
<keyword evidence="5 7" id="KW-0720">Serine protease</keyword>
<dbReference type="PRINTS" id="PR00722">
    <property type="entry name" value="CHYMOTRYPSIN"/>
</dbReference>
<dbReference type="GO" id="GO:0004252">
    <property type="term" value="F:serine-type endopeptidase activity"/>
    <property type="evidence" value="ECO:0007669"/>
    <property type="project" value="InterPro"/>
</dbReference>
<name>A0AAN8XDC2_HALRR</name>
<dbReference type="InterPro" id="IPR043504">
    <property type="entry name" value="Peptidase_S1_PA_chymotrypsin"/>
</dbReference>
<dbReference type="PROSITE" id="PS00135">
    <property type="entry name" value="TRYPSIN_SER"/>
    <property type="match status" value="1"/>
</dbReference>